<evidence type="ECO:0000313" key="1">
    <source>
        <dbReference type="EMBL" id="MFC6871420.1"/>
    </source>
</evidence>
<comment type="caution">
    <text evidence="1">The sequence shown here is derived from an EMBL/GenBank/DDBJ whole genome shotgun (WGS) entry which is preliminary data.</text>
</comment>
<reference evidence="2" key="1">
    <citation type="journal article" date="2019" name="Int. J. Syst. Evol. Microbiol.">
        <title>The Global Catalogue of Microorganisms (GCM) 10K type strain sequencing project: providing services to taxonomists for standard genome sequencing and annotation.</title>
        <authorList>
            <consortium name="The Broad Institute Genomics Platform"/>
            <consortium name="The Broad Institute Genome Sequencing Center for Infectious Disease"/>
            <person name="Wu L."/>
            <person name="Ma J."/>
        </authorList>
    </citation>
    <scope>NUCLEOTIDE SEQUENCE [LARGE SCALE GENOMIC DNA]</scope>
    <source>
        <strain evidence="2">KCTC 32255</strain>
    </source>
</reference>
<dbReference type="RefSeq" id="WP_345390968.1">
    <property type="nucleotide sequence ID" value="NZ_BAABLA010000007.1"/>
</dbReference>
<protein>
    <submittedName>
        <fullName evidence="1">Uncharacterized protein</fullName>
    </submittedName>
</protein>
<accession>A0ABW2C7T9</accession>
<name>A0ABW2C7T9_9PSEU</name>
<organism evidence="1 2">
    <name type="scientific">Haloechinothrix salitolerans</name>
    <dbReference type="NCBI Taxonomy" id="926830"/>
    <lineage>
        <taxon>Bacteria</taxon>
        <taxon>Bacillati</taxon>
        <taxon>Actinomycetota</taxon>
        <taxon>Actinomycetes</taxon>
        <taxon>Pseudonocardiales</taxon>
        <taxon>Pseudonocardiaceae</taxon>
        <taxon>Haloechinothrix</taxon>
    </lineage>
</organism>
<dbReference type="Proteomes" id="UP001596337">
    <property type="component" value="Unassembled WGS sequence"/>
</dbReference>
<dbReference type="EMBL" id="JBHSXX010000001">
    <property type="protein sequence ID" value="MFC6871420.1"/>
    <property type="molecule type" value="Genomic_DNA"/>
</dbReference>
<keyword evidence="2" id="KW-1185">Reference proteome</keyword>
<gene>
    <name evidence="1" type="ORF">ACFQGD_30290</name>
</gene>
<sequence length="168" mass="18128">MVGRTPASEPNATAAPDPYALREQHWPLLRRDPELTETAAVMAAELVRYLNHATNTATNTGANTALPYASNLYTLLGHLAAAAHGMEQLCEQLNQRAAALATDPTLRHDGHRGSVTESEHAEDAAWRAVDWLAEAGMSASYLGGTLRQAQKQMTWLSHAAGLFEAGER</sequence>
<proteinExistence type="predicted"/>
<evidence type="ECO:0000313" key="2">
    <source>
        <dbReference type="Proteomes" id="UP001596337"/>
    </source>
</evidence>